<gene>
    <name evidence="2" type="ORF">A4X13_0g6045</name>
</gene>
<sequence>MAAGAVKSTSSLKVAPSSGPSAPTKRTRAKDGILAADRMIVTAPFPGPPPPLRSHSGFEFDMDGSLRSQVAVVLTSALEKKTREQYNTGITKFRAFCDALDIPFGDRFPISGDLLLAFVCSFAGKVRSGTVRQYLCGLASWHRMWNKPWPLYDSVSFALKGLTRLAPPPKELRAPVLAPDLLAVRSQLNLEDNPHHAAVWACALVSWWACCRLGETTLPSLSFFSPSRHPSRASVSSPRLVGPSLSLVVDVRFPWTKTTKVEGIVKSLVSVGGPLDPVAALLHHLSLSPVPPGAEAQTPLFAYTVGGGGFRFMAKTGFLFEFNAALIRSGRDSFQGHSFRIGGATAHWHAGASISEIMLLGGWRSDVVTRYLRDYGRGLLEVHHRTAAAAASLPAP</sequence>
<reference evidence="2" key="2">
    <citation type="journal article" date="2019" name="IMA Fungus">
        <title>Genome sequencing and comparison of five Tilletia species to identify candidate genes for the detection of regulated species infecting wheat.</title>
        <authorList>
            <person name="Nguyen H.D.T."/>
            <person name="Sultana T."/>
            <person name="Kesanakurti P."/>
            <person name="Hambleton S."/>
        </authorList>
    </citation>
    <scope>NUCLEOTIDE SEQUENCE</scope>
    <source>
        <strain evidence="2">DAOMC 236416</strain>
    </source>
</reference>
<dbReference type="GO" id="GO:0015074">
    <property type="term" value="P:DNA integration"/>
    <property type="evidence" value="ECO:0007669"/>
    <property type="project" value="InterPro"/>
</dbReference>
<dbReference type="InterPro" id="IPR013762">
    <property type="entry name" value="Integrase-like_cat_sf"/>
</dbReference>
<dbReference type="SUPFAM" id="SSF56349">
    <property type="entry name" value="DNA breaking-rejoining enzymes"/>
    <property type="match status" value="1"/>
</dbReference>
<protein>
    <recommendedName>
        <fullName evidence="4">Core-binding (CB) domain-containing protein</fullName>
    </recommendedName>
</protein>
<dbReference type="InterPro" id="IPR010998">
    <property type="entry name" value="Integrase_recombinase_N"/>
</dbReference>
<evidence type="ECO:0000313" key="2">
    <source>
        <dbReference type="EMBL" id="KAE8245187.1"/>
    </source>
</evidence>
<dbReference type="PANTHER" id="PTHR34605">
    <property type="entry name" value="PHAGE_INTEGRASE DOMAIN-CONTAINING PROTEIN"/>
    <property type="match status" value="1"/>
</dbReference>
<dbReference type="Gene3D" id="1.10.443.10">
    <property type="entry name" value="Intergrase catalytic core"/>
    <property type="match status" value="1"/>
</dbReference>
<dbReference type="EMBL" id="LWDF02000530">
    <property type="protein sequence ID" value="KAE8245187.1"/>
    <property type="molecule type" value="Genomic_DNA"/>
</dbReference>
<dbReference type="Proteomes" id="UP000077521">
    <property type="component" value="Unassembled WGS sequence"/>
</dbReference>
<proteinExistence type="predicted"/>
<organism evidence="2 3">
    <name type="scientific">Tilletia indica</name>
    <dbReference type="NCBI Taxonomy" id="43049"/>
    <lineage>
        <taxon>Eukaryota</taxon>
        <taxon>Fungi</taxon>
        <taxon>Dikarya</taxon>
        <taxon>Basidiomycota</taxon>
        <taxon>Ustilaginomycotina</taxon>
        <taxon>Exobasidiomycetes</taxon>
        <taxon>Tilletiales</taxon>
        <taxon>Tilletiaceae</taxon>
        <taxon>Tilletia</taxon>
    </lineage>
</organism>
<dbReference type="SUPFAM" id="SSF47823">
    <property type="entry name" value="lambda integrase-like, N-terminal domain"/>
    <property type="match status" value="1"/>
</dbReference>
<keyword evidence="3" id="KW-1185">Reference proteome</keyword>
<dbReference type="InterPro" id="IPR011010">
    <property type="entry name" value="DNA_brk_join_enz"/>
</dbReference>
<dbReference type="AlphaFoldDB" id="A0A177TM94"/>
<evidence type="ECO:0000313" key="3">
    <source>
        <dbReference type="Proteomes" id="UP000077521"/>
    </source>
</evidence>
<accession>A0A177TM94</accession>
<feature type="region of interest" description="Disordered" evidence="1">
    <location>
        <begin position="1"/>
        <end position="29"/>
    </location>
</feature>
<evidence type="ECO:0008006" key="4">
    <source>
        <dbReference type="Google" id="ProtNLM"/>
    </source>
</evidence>
<comment type="caution">
    <text evidence="2">The sequence shown here is derived from an EMBL/GenBank/DDBJ whole genome shotgun (WGS) entry which is preliminary data.</text>
</comment>
<dbReference type="PANTHER" id="PTHR34605:SF3">
    <property type="entry name" value="P CELL-TYPE AGGLUTINATION PROTEIN MAP4-LIKE-RELATED"/>
    <property type="match status" value="1"/>
</dbReference>
<dbReference type="GO" id="GO:0006310">
    <property type="term" value="P:DNA recombination"/>
    <property type="evidence" value="ECO:0007669"/>
    <property type="project" value="InterPro"/>
</dbReference>
<dbReference type="GO" id="GO:0003677">
    <property type="term" value="F:DNA binding"/>
    <property type="evidence" value="ECO:0007669"/>
    <property type="project" value="InterPro"/>
</dbReference>
<name>A0A177TM94_9BASI</name>
<dbReference type="Gene3D" id="1.10.150.130">
    <property type="match status" value="1"/>
</dbReference>
<dbReference type="InterPro" id="IPR052925">
    <property type="entry name" value="Phage_Integrase-like_Recomb"/>
</dbReference>
<evidence type="ECO:0000256" key="1">
    <source>
        <dbReference type="SAM" id="MobiDB-lite"/>
    </source>
</evidence>
<reference evidence="2" key="1">
    <citation type="submission" date="2016-04" db="EMBL/GenBank/DDBJ databases">
        <authorList>
            <person name="Nguyen H.D."/>
            <person name="Samba Siva P."/>
            <person name="Cullis J."/>
            <person name="Levesque C.A."/>
            <person name="Hambleton S."/>
        </authorList>
    </citation>
    <scope>NUCLEOTIDE SEQUENCE</scope>
    <source>
        <strain evidence="2">DAOMC 236416</strain>
    </source>
</reference>